<name>A0ABU2L2L3_9ACTN</name>
<dbReference type="EMBL" id="JAVREN010000003">
    <property type="protein sequence ID" value="MDT0305794.1"/>
    <property type="molecule type" value="Genomic_DNA"/>
</dbReference>
<feature type="region of interest" description="Disordered" evidence="1">
    <location>
        <begin position="187"/>
        <end position="210"/>
    </location>
</feature>
<comment type="caution">
    <text evidence="2">The sequence shown here is derived from an EMBL/GenBank/DDBJ whole genome shotgun (WGS) entry which is preliminary data.</text>
</comment>
<organism evidence="2 3">
    <name type="scientific">Streptomyces boetiae</name>
    <dbReference type="NCBI Taxonomy" id="3075541"/>
    <lineage>
        <taxon>Bacteria</taxon>
        <taxon>Bacillati</taxon>
        <taxon>Actinomycetota</taxon>
        <taxon>Actinomycetes</taxon>
        <taxon>Kitasatosporales</taxon>
        <taxon>Streptomycetaceae</taxon>
        <taxon>Streptomyces</taxon>
    </lineage>
</organism>
<protein>
    <submittedName>
        <fullName evidence="2">Uncharacterized protein</fullName>
    </submittedName>
</protein>
<proteinExistence type="predicted"/>
<evidence type="ECO:0000313" key="3">
    <source>
        <dbReference type="Proteomes" id="UP001183388"/>
    </source>
</evidence>
<gene>
    <name evidence="2" type="ORF">RM780_02295</name>
</gene>
<evidence type="ECO:0000313" key="2">
    <source>
        <dbReference type="EMBL" id="MDT0305794.1"/>
    </source>
</evidence>
<keyword evidence="3" id="KW-1185">Reference proteome</keyword>
<sequence>MLSATRHMLTAHLLDLPRVLDRYAAADPAFVGEALAWLSSVEQTLLKLRRPLAGQVASARGRILGAKDGYRPNGAVSSGTTPRQAQRAVTAAALTETDNALRDIITGIDTRLDGYREKIAQLLAVASHARPLPTPGDQPRDPWLRSLWSDLATTPDTAGMHAYLKAALAPGDALDLLGELVDNLLGQTDDTPLPGTRAAGAAPEGGRITR</sequence>
<accession>A0ABU2L2L3</accession>
<dbReference type="Proteomes" id="UP001183388">
    <property type="component" value="Unassembled WGS sequence"/>
</dbReference>
<evidence type="ECO:0000256" key="1">
    <source>
        <dbReference type="SAM" id="MobiDB-lite"/>
    </source>
</evidence>
<reference evidence="3" key="1">
    <citation type="submission" date="2023-07" db="EMBL/GenBank/DDBJ databases">
        <title>30 novel species of actinomycetes from the DSMZ collection.</title>
        <authorList>
            <person name="Nouioui I."/>
        </authorList>
    </citation>
    <scope>NUCLEOTIDE SEQUENCE [LARGE SCALE GENOMIC DNA]</scope>
    <source>
        <strain evidence="3">DSM 44917</strain>
    </source>
</reference>
<dbReference type="RefSeq" id="WP_311628712.1">
    <property type="nucleotide sequence ID" value="NZ_JAVREN010000003.1"/>
</dbReference>